<evidence type="ECO:0000256" key="9">
    <source>
        <dbReference type="ARBA" id="ARBA00022989"/>
    </source>
</evidence>
<feature type="domain" description="1,3-beta-glucan synthase component FKS1-like" evidence="16">
    <location>
        <begin position="59"/>
        <end position="170"/>
    </location>
</feature>
<evidence type="ECO:0000256" key="14">
    <source>
        <dbReference type="SAM" id="MobiDB-lite"/>
    </source>
</evidence>
<evidence type="ECO:0000256" key="13">
    <source>
        <dbReference type="ARBA" id="ARBA00047777"/>
    </source>
</evidence>
<feature type="region of interest" description="Disordered" evidence="14">
    <location>
        <begin position="858"/>
        <end position="885"/>
    </location>
</feature>
<evidence type="ECO:0000256" key="6">
    <source>
        <dbReference type="ARBA" id="ARBA00022679"/>
    </source>
</evidence>
<dbReference type="EC" id="2.4.1.34" evidence="3"/>
<evidence type="ECO:0000256" key="11">
    <source>
        <dbReference type="ARBA" id="ARBA00023316"/>
    </source>
</evidence>
<feature type="transmembrane region" description="Helical" evidence="15">
    <location>
        <begin position="205"/>
        <end position="223"/>
    </location>
</feature>
<evidence type="ECO:0000256" key="10">
    <source>
        <dbReference type="ARBA" id="ARBA00023136"/>
    </source>
</evidence>
<dbReference type="OrthoDB" id="1880850at2759"/>
<evidence type="ECO:0000259" key="16">
    <source>
        <dbReference type="SMART" id="SM01205"/>
    </source>
</evidence>
<keyword evidence="8" id="KW-0133">Cell shape</keyword>
<evidence type="ECO:0000256" key="5">
    <source>
        <dbReference type="ARBA" id="ARBA00022676"/>
    </source>
</evidence>
<feature type="transmembrane region" description="Helical" evidence="15">
    <location>
        <begin position="229"/>
        <end position="251"/>
    </location>
</feature>
<evidence type="ECO:0000313" key="18">
    <source>
        <dbReference type="Proteomes" id="UP000489600"/>
    </source>
</evidence>
<dbReference type="InterPro" id="IPR058851">
    <property type="entry name" value="CALS1_helical"/>
</dbReference>
<evidence type="ECO:0000256" key="2">
    <source>
        <dbReference type="ARBA" id="ARBA00009040"/>
    </source>
</evidence>
<accession>A0A565C1J5</accession>
<comment type="similarity">
    <text evidence="2">Belongs to the glycosyltransferase 48 family.</text>
</comment>
<feature type="compositionally biased region" description="Basic and acidic residues" evidence="14">
    <location>
        <begin position="867"/>
        <end position="885"/>
    </location>
</feature>
<proteinExistence type="inferred from homology"/>
<keyword evidence="11" id="KW-0961">Cell wall biogenesis/degradation</keyword>
<protein>
    <recommendedName>
        <fullName evidence="12">1,3-beta-glucan synthase</fullName>
        <ecNumber evidence="3">2.4.1.34</ecNumber>
    </recommendedName>
    <alternativeName>
        <fullName evidence="12">1,3-beta-glucan synthase</fullName>
    </alternativeName>
</protein>
<dbReference type="GO" id="GO:0071555">
    <property type="term" value="P:cell wall organization"/>
    <property type="evidence" value="ECO:0007669"/>
    <property type="project" value="UniProtKB-KW"/>
</dbReference>
<dbReference type="SMART" id="SM01205">
    <property type="entry name" value="FKS1_dom1"/>
    <property type="match status" value="1"/>
</dbReference>
<reference evidence="17" key="1">
    <citation type="submission" date="2019-07" db="EMBL/GenBank/DDBJ databases">
        <authorList>
            <person name="Dittberner H."/>
        </authorList>
    </citation>
    <scope>NUCLEOTIDE SEQUENCE [LARGE SCALE GENOMIC DNA]</scope>
</reference>
<dbReference type="InterPro" id="IPR003440">
    <property type="entry name" value="Glyco_trans_48_dom"/>
</dbReference>
<keyword evidence="6" id="KW-0808">Transferase</keyword>
<dbReference type="EMBL" id="CABITT030000006">
    <property type="protein sequence ID" value="VVB07526.1"/>
    <property type="molecule type" value="Genomic_DNA"/>
</dbReference>
<organism evidence="17 18">
    <name type="scientific">Arabis nemorensis</name>
    <dbReference type="NCBI Taxonomy" id="586526"/>
    <lineage>
        <taxon>Eukaryota</taxon>
        <taxon>Viridiplantae</taxon>
        <taxon>Streptophyta</taxon>
        <taxon>Embryophyta</taxon>
        <taxon>Tracheophyta</taxon>
        <taxon>Spermatophyta</taxon>
        <taxon>Magnoliopsida</taxon>
        <taxon>eudicotyledons</taxon>
        <taxon>Gunneridae</taxon>
        <taxon>Pentapetalae</taxon>
        <taxon>rosids</taxon>
        <taxon>malvids</taxon>
        <taxon>Brassicales</taxon>
        <taxon>Brassicaceae</taxon>
        <taxon>Arabideae</taxon>
        <taxon>Arabis</taxon>
    </lineage>
</organism>
<evidence type="ECO:0000256" key="1">
    <source>
        <dbReference type="ARBA" id="ARBA00004651"/>
    </source>
</evidence>
<dbReference type="Pfam" id="PF02364">
    <property type="entry name" value="Glucan_synthase"/>
    <property type="match status" value="3"/>
</dbReference>
<dbReference type="GO" id="GO:0005886">
    <property type="term" value="C:plasma membrane"/>
    <property type="evidence" value="ECO:0007669"/>
    <property type="project" value="UniProtKB-SubCell"/>
</dbReference>
<dbReference type="Pfam" id="PF25968">
    <property type="entry name" value="CALS1"/>
    <property type="match status" value="1"/>
</dbReference>
<feature type="non-terminal residue" evidence="17">
    <location>
        <position position="1377"/>
    </location>
</feature>
<evidence type="ECO:0000256" key="3">
    <source>
        <dbReference type="ARBA" id="ARBA00012589"/>
    </source>
</evidence>
<keyword evidence="18" id="KW-1185">Reference proteome</keyword>
<dbReference type="PANTHER" id="PTHR12741">
    <property type="entry name" value="LYST-INTERACTING PROTEIN LIP5 DOPAMINE RESPONSIVE PROTEIN DRG-1"/>
    <property type="match status" value="1"/>
</dbReference>
<evidence type="ECO:0000256" key="15">
    <source>
        <dbReference type="SAM" id="Phobius"/>
    </source>
</evidence>
<evidence type="ECO:0000256" key="7">
    <source>
        <dbReference type="ARBA" id="ARBA00022692"/>
    </source>
</evidence>
<feature type="transmembrane region" description="Helical" evidence="15">
    <location>
        <begin position="1105"/>
        <end position="1127"/>
    </location>
</feature>
<comment type="catalytic activity">
    <reaction evidence="13">
        <text>[(1-&gt;3)-beta-D-glucosyl](n) + UDP-alpha-D-glucose = [(1-&gt;3)-beta-D-glucosyl](n+1) + UDP + H(+)</text>
        <dbReference type="Rhea" id="RHEA:21476"/>
        <dbReference type="Rhea" id="RHEA-COMP:11146"/>
        <dbReference type="Rhea" id="RHEA-COMP:14303"/>
        <dbReference type="ChEBI" id="CHEBI:15378"/>
        <dbReference type="ChEBI" id="CHEBI:37671"/>
        <dbReference type="ChEBI" id="CHEBI:58223"/>
        <dbReference type="ChEBI" id="CHEBI:58885"/>
        <dbReference type="EC" id="2.4.1.34"/>
    </reaction>
</comment>
<feature type="transmembrane region" description="Helical" evidence="15">
    <location>
        <begin position="1342"/>
        <end position="1363"/>
    </location>
</feature>
<keyword evidence="5" id="KW-0328">Glycosyltransferase</keyword>
<dbReference type="GO" id="GO:0000148">
    <property type="term" value="C:1,3-beta-D-glucan synthase complex"/>
    <property type="evidence" value="ECO:0007669"/>
    <property type="project" value="InterPro"/>
</dbReference>
<keyword evidence="7 15" id="KW-0812">Transmembrane</keyword>
<dbReference type="PANTHER" id="PTHR12741:SF70">
    <property type="entry name" value="CALLOSE SYNTHASE 2-RELATED"/>
    <property type="match status" value="1"/>
</dbReference>
<dbReference type="Pfam" id="PF14288">
    <property type="entry name" value="FKS1_dom1"/>
    <property type="match status" value="1"/>
</dbReference>
<dbReference type="GO" id="GO:0008360">
    <property type="term" value="P:regulation of cell shape"/>
    <property type="evidence" value="ECO:0007669"/>
    <property type="project" value="UniProtKB-KW"/>
</dbReference>
<comment type="subcellular location">
    <subcellularLocation>
        <location evidence="1">Cell membrane</location>
        <topology evidence="1">Multi-pass membrane protein</topology>
    </subcellularLocation>
</comment>
<feature type="transmembrane region" description="Helical" evidence="15">
    <location>
        <begin position="328"/>
        <end position="347"/>
    </location>
</feature>
<keyword evidence="4" id="KW-1003">Cell membrane</keyword>
<feature type="transmembrane region" description="Helical" evidence="15">
    <location>
        <begin position="285"/>
        <end position="308"/>
    </location>
</feature>
<gene>
    <name evidence="17" type="ORF">ANE_LOCUS17970</name>
</gene>
<evidence type="ECO:0000313" key="17">
    <source>
        <dbReference type="EMBL" id="VVB07526.1"/>
    </source>
</evidence>
<dbReference type="GO" id="GO:0003843">
    <property type="term" value="F:1,3-beta-D-glucan synthase activity"/>
    <property type="evidence" value="ECO:0007669"/>
    <property type="project" value="UniProtKB-EC"/>
</dbReference>
<dbReference type="Proteomes" id="UP000489600">
    <property type="component" value="Unassembled WGS sequence"/>
</dbReference>
<evidence type="ECO:0000256" key="12">
    <source>
        <dbReference type="ARBA" id="ARBA00032165"/>
    </source>
</evidence>
<dbReference type="InterPro" id="IPR026899">
    <property type="entry name" value="FKS1-like_dom1"/>
</dbReference>
<dbReference type="GO" id="GO:0006075">
    <property type="term" value="P:(1-&gt;3)-beta-D-glucan biosynthetic process"/>
    <property type="evidence" value="ECO:0007669"/>
    <property type="project" value="InterPro"/>
</dbReference>
<evidence type="ECO:0000256" key="8">
    <source>
        <dbReference type="ARBA" id="ARBA00022960"/>
    </source>
</evidence>
<name>A0A565C1J5_9BRAS</name>
<comment type="caution">
    <text evidence="17">The sequence shown here is derived from an EMBL/GenBank/DDBJ whole genome shotgun (WGS) entry which is preliminary data.</text>
</comment>
<feature type="transmembrane region" description="Helical" evidence="15">
    <location>
        <begin position="354"/>
        <end position="372"/>
    </location>
</feature>
<keyword evidence="10 15" id="KW-0472">Membrane</keyword>
<sequence length="1377" mass="158377">MINLLFHRHPDLYVDSFLNVDLKTLDAVMNNVINNYIAWRNAILLPSTSLHIEEENDTTKKLSYLGLYLLIWGEASNLRLMPECLCYIYHHMASELPKISEDNPKLVCNDGDEAAFLRKVVTPIYNTIAKEARTGSGGKHSIARNYDDLNEFFWYSRVKSECLQLGWPMDTAHPFFAQQVGNDELQLSSTYISAGKKDIACQQMLIVKYILMAVIGPALVLGLTQLSGYPLIVVIVIQLILKIFPALIFCWPSLQRVNVLMWWYQPQLYIGNDMRENTSFVKYRMLFWIVLLIPKFAFSYYVEILPLIAPTKEIMLLNISLDRLPKLFPPVVNKIALVFSLWSPTILIYFMDTLLWYATLSTLVGGMSGVLIRLGEDCLVPIGATQSVNALFNPMWNTIVASFREEDLINNWELELMLMPCWKTLDAAKKEVPRIRWPISLVANKIPMALAMAKANQNKLQRKLDAGTDIYMSAAIRDCYAFFQMILRSLGTGFIKYPEALEEIFTTIDGYGKKGTLISKLDWSACSDFYDQLVKLTEHLLNYVNEPSPAKVSLSKTSLILVKMFEVMESLMTNEKLTVPGVNLHSYHDEAPYLVDLGTEDWKKNLKRFYLLLTLNDPVMNVPSNMEARRRLTFFSNSLFMEMPRAPTIRNMVSFSALTPYYSEDVIFSDAGLKEKNEDGMSILFYLQKNFSDEWKNFLERVGCDKAEKIDLSDDLKVERRLWASYRGQTLARTVRGMMYYQKALELQAFYDRASDEELMEGYESSSETIMDACQQVVKEKFNYVVSCQQYGIHKGSQDPRAEDIQRLLTMYPYLRVAYVDEEVKGNPREEGTLEKNYYSVLVGPLLVEQEIFNEEESNGAQYAASERNKDEEESGRAEYAASERNKDEEWKTELEYFRIKLPGNPIIGEGKPENQNHAIIFTRGEALQTIDMNQDNYMEEAFKMRNLLQELHRTDGGLRCPTILGLRVHIFTGSVSSLAWFMSNQENSFVTLGQRVLASPLNVRFHYGHPDVFDRVFHLTRGGVSKASKTINLSEDIFGGFNSTLRGGRITHHEYIQVGKGRDVGLHQISMFEAKISNGSGEQILSRDMYRLGTQLGFIRMLSLYFTTVGFYFCSMLMVFAVYTFLYGRLYLVLSGVEENLLSHTRDTKALHNALAPQSIVQIGFLTVLPTIMVIGVENGFHNALFDFVLMQLRLAPVFFTFQLGTRVHYFGRTLLHGGAGYRGTGRGFVMGYAKFSENYRFYSRSHFVKGFEMAILLLVYHGFGSTHLLVTFSIWLMVGSWLFVPFLFNPSGFEWHKIHEDWTDWINWIYDTDSEGISVPPEKSWKSWWKKEQEYLQDSGTFGFMCEIVLASRFFIFPYWLVYLLTPFEKNQSIW</sequence>
<evidence type="ECO:0000256" key="4">
    <source>
        <dbReference type="ARBA" id="ARBA00022475"/>
    </source>
</evidence>
<keyword evidence="9 15" id="KW-1133">Transmembrane helix</keyword>